<protein>
    <recommendedName>
        <fullName evidence="3">DUF8094 domain-containing protein</fullName>
    </recommendedName>
</protein>
<evidence type="ECO:0000313" key="4">
    <source>
        <dbReference type="EMBL" id="TLS46063.1"/>
    </source>
</evidence>
<sequence length="356" mass="37249">MSPSTRLAHLRPLALTALSTAAALALGACSAGSDTGSAGSTGSPTPSASRTPAPKGAISKAAAQQVVDHFQAVNNAANAARDAKLLGTVEAGVPYAQDQGVYKQWKTWTAKKQKTHSSPFAYENRQYIIPADGTWFAMTATSSDGDKSRGVFVFDKADGGPYKMSGAVWLGKKTTLPKIAVDRRGLAESVDPAQQVGALAPNQLRTAYEDLWETGGAQEGKKLASTAETKEAISSYWHYKSHGTGKDDQTGKNIADSWFVTAEPASSTVYALRLANGGVLAVAGTAHTQKTVVKPQYPNGYLHAGEAQIALGASGSGEIYSINDTYQGQLLAALTPQSAQVIDGEWEQVGSASTQR</sequence>
<feature type="chain" id="PRO_5024325275" description="DUF8094 domain-containing protein" evidence="2">
    <location>
        <begin position="34"/>
        <end position="356"/>
    </location>
</feature>
<feature type="compositionally biased region" description="Low complexity" evidence="1">
    <location>
        <begin position="34"/>
        <end position="54"/>
    </location>
</feature>
<dbReference type="EMBL" id="VBZC01000010">
    <property type="protein sequence ID" value="TLS46063.1"/>
    <property type="molecule type" value="Genomic_DNA"/>
</dbReference>
<evidence type="ECO:0000256" key="2">
    <source>
        <dbReference type="SAM" id="SignalP"/>
    </source>
</evidence>
<organism evidence="4 5">
    <name type="scientific">Streptomyces montanus</name>
    <dbReference type="NCBI Taxonomy" id="2580423"/>
    <lineage>
        <taxon>Bacteria</taxon>
        <taxon>Bacillati</taxon>
        <taxon>Actinomycetota</taxon>
        <taxon>Actinomycetes</taxon>
        <taxon>Kitasatosporales</taxon>
        <taxon>Streptomycetaceae</taxon>
        <taxon>Streptomyces</taxon>
    </lineage>
</organism>
<evidence type="ECO:0000259" key="3">
    <source>
        <dbReference type="Pfam" id="PF26366"/>
    </source>
</evidence>
<feature type="region of interest" description="Disordered" evidence="1">
    <location>
        <begin position="34"/>
        <end position="57"/>
    </location>
</feature>
<reference evidence="4 5" key="1">
    <citation type="submission" date="2019-05" db="EMBL/GenBank/DDBJ databases">
        <title>Streptomyces sp. NEAU-C151, a novel actinomycete isolated from soil.</title>
        <authorList>
            <person name="Han L."/>
            <person name="Jiang H."/>
        </authorList>
    </citation>
    <scope>NUCLEOTIDE SEQUENCE [LARGE SCALE GENOMIC DNA]</scope>
    <source>
        <strain evidence="4 5">NEAU-C151</strain>
    </source>
</reference>
<accession>A0A5R9FZ97</accession>
<feature type="signal peptide" evidence="2">
    <location>
        <begin position="1"/>
        <end position="33"/>
    </location>
</feature>
<keyword evidence="5" id="KW-1185">Reference proteome</keyword>
<dbReference type="Pfam" id="PF26366">
    <property type="entry name" value="DUF8094"/>
    <property type="match status" value="1"/>
</dbReference>
<proteinExistence type="predicted"/>
<dbReference type="Proteomes" id="UP000305906">
    <property type="component" value="Unassembled WGS sequence"/>
</dbReference>
<keyword evidence="2" id="KW-0732">Signal</keyword>
<dbReference type="PROSITE" id="PS51257">
    <property type="entry name" value="PROKAR_LIPOPROTEIN"/>
    <property type="match status" value="1"/>
</dbReference>
<gene>
    <name evidence="4" type="ORF">FE633_10960</name>
</gene>
<name>A0A5R9FZ97_9ACTN</name>
<dbReference type="RefSeq" id="WP_138044930.1">
    <property type="nucleotide sequence ID" value="NZ_VBZC01000010.1"/>
</dbReference>
<dbReference type="AlphaFoldDB" id="A0A5R9FZ97"/>
<feature type="domain" description="DUF8094" evidence="3">
    <location>
        <begin position="55"/>
        <end position="341"/>
    </location>
</feature>
<dbReference type="InterPro" id="IPR058407">
    <property type="entry name" value="DUF8094"/>
</dbReference>
<comment type="caution">
    <text evidence="4">The sequence shown here is derived from an EMBL/GenBank/DDBJ whole genome shotgun (WGS) entry which is preliminary data.</text>
</comment>
<evidence type="ECO:0000256" key="1">
    <source>
        <dbReference type="SAM" id="MobiDB-lite"/>
    </source>
</evidence>
<evidence type="ECO:0000313" key="5">
    <source>
        <dbReference type="Proteomes" id="UP000305906"/>
    </source>
</evidence>